<dbReference type="Proteomes" id="UP001165427">
    <property type="component" value="Unassembled WGS sequence"/>
</dbReference>
<accession>A0AA41QZN3</accession>
<evidence type="ECO:0000313" key="1">
    <source>
        <dbReference type="EMBL" id="MCJ8500087.1"/>
    </source>
</evidence>
<comment type="caution">
    <text evidence="1">The sequence shown here is derived from an EMBL/GenBank/DDBJ whole genome shotgun (WGS) entry which is preliminary data.</text>
</comment>
<gene>
    <name evidence="1" type="ORF">MRX98_05835</name>
</gene>
<dbReference type="AlphaFoldDB" id="A0AA41QZN3"/>
<sequence length="59" mass="6737">MSIRLLARDLYLSQQQVARLQKALADAPDDRRPAIAQQLRRALAERNALRRALDGRIGR</sequence>
<reference evidence="1" key="1">
    <citation type="submission" date="2022-04" db="EMBL/GenBank/DDBJ databases">
        <title>Desulfatitalea alkaliphila sp. nov., a novel anaerobic sulfate-reducing bacterium isolated from terrestrial mud volcano, Taman Peninsula, Russia.</title>
        <authorList>
            <person name="Khomyakova M.A."/>
            <person name="Merkel A.Y."/>
            <person name="Slobodkin A.I."/>
        </authorList>
    </citation>
    <scope>NUCLEOTIDE SEQUENCE</scope>
    <source>
        <strain evidence="1">M08but</strain>
    </source>
</reference>
<evidence type="ECO:0000313" key="2">
    <source>
        <dbReference type="Proteomes" id="UP001165427"/>
    </source>
</evidence>
<dbReference type="EMBL" id="JALJRB010000004">
    <property type="protein sequence ID" value="MCJ8500087.1"/>
    <property type="molecule type" value="Genomic_DNA"/>
</dbReference>
<dbReference type="RefSeq" id="WP_246903854.1">
    <property type="nucleotide sequence ID" value="NZ_JALJRB010000004.1"/>
</dbReference>
<name>A0AA41QZN3_9BACT</name>
<protein>
    <submittedName>
        <fullName evidence="1">Uncharacterized protein</fullName>
    </submittedName>
</protein>
<keyword evidence="2" id="KW-1185">Reference proteome</keyword>
<proteinExistence type="predicted"/>
<organism evidence="1 2">
    <name type="scientific">Desulfatitalea alkaliphila</name>
    <dbReference type="NCBI Taxonomy" id="2929485"/>
    <lineage>
        <taxon>Bacteria</taxon>
        <taxon>Pseudomonadati</taxon>
        <taxon>Thermodesulfobacteriota</taxon>
        <taxon>Desulfobacteria</taxon>
        <taxon>Desulfobacterales</taxon>
        <taxon>Desulfosarcinaceae</taxon>
        <taxon>Desulfatitalea</taxon>
    </lineage>
</organism>